<feature type="transmembrane region" description="Helical" evidence="9">
    <location>
        <begin position="162"/>
        <end position="180"/>
    </location>
</feature>
<reference evidence="10 11" key="1">
    <citation type="submission" date="2016-11" db="EMBL/GenBank/DDBJ databases">
        <authorList>
            <person name="Jaros S."/>
            <person name="Januszkiewicz K."/>
            <person name="Wedrychowicz H."/>
        </authorList>
    </citation>
    <scope>NUCLEOTIDE SEQUENCE [LARGE SCALE GENOMIC DNA]</scope>
    <source>
        <strain evidence="10 11">DSM 14809</strain>
    </source>
</reference>
<dbReference type="GO" id="GO:0048472">
    <property type="term" value="F:threonine-phosphate decarboxylase activity"/>
    <property type="evidence" value="ECO:0007669"/>
    <property type="project" value="InterPro"/>
</dbReference>
<evidence type="ECO:0000313" key="10">
    <source>
        <dbReference type="EMBL" id="SHI58264.1"/>
    </source>
</evidence>
<evidence type="ECO:0000256" key="7">
    <source>
        <dbReference type="ARBA" id="ARBA00022989"/>
    </source>
</evidence>
<evidence type="ECO:0000256" key="4">
    <source>
        <dbReference type="ARBA" id="ARBA00022475"/>
    </source>
</evidence>
<dbReference type="OrthoDB" id="2032469at2"/>
<dbReference type="EMBL" id="FQYQ01000003">
    <property type="protein sequence ID" value="SHI58264.1"/>
    <property type="molecule type" value="Genomic_DNA"/>
</dbReference>
<dbReference type="RefSeq" id="WP_072912696.1">
    <property type="nucleotide sequence ID" value="NZ_FQYQ01000003.1"/>
</dbReference>
<sequence>MFKLHIYGLLLGTILEFVIGRIYSLWNPMDSISRLIEFLDRALLGDEIILLERSKQRSFGRWLIVLVLVPVFLISTFFTILCYEIAPFFGVLFEAIATYFCLDYYRLYYGGLGVMNDFYGDGIDAMKHSASLLMNEEETVDTEYVVTRDTIDYIAKETDHSVLSSMFVMFLFGPVGGFLYRSLMLIQDKIGIPNSRYDYFGQPIVSVNKVVDWIPSRVSSAIVVFAARHTFGGFNGKNARYIHMRDGGGSISAFAGALDIALGNGLIGDSDKVIEAKDIRKAVGLLKNSYLLCQVILVILLLFF</sequence>
<dbReference type="UniPathway" id="UPA00148"/>
<evidence type="ECO:0000256" key="3">
    <source>
        <dbReference type="ARBA" id="ARBA00006263"/>
    </source>
</evidence>
<keyword evidence="11" id="KW-1185">Reference proteome</keyword>
<proteinExistence type="inferred from homology"/>
<evidence type="ECO:0000256" key="5">
    <source>
        <dbReference type="ARBA" id="ARBA00022573"/>
    </source>
</evidence>
<dbReference type="PANTHER" id="PTHR34308">
    <property type="entry name" value="COBALAMIN BIOSYNTHESIS PROTEIN CBIB"/>
    <property type="match status" value="1"/>
</dbReference>
<evidence type="ECO:0000256" key="6">
    <source>
        <dbReference type="ARBA" id="ARBA00022692"/>
    </source>
</evidence>
<evidence type="ECO:0000256" key="9">
    <source>
        <dbReference type="SAM" id="Phobius"/>
    </source>
</evidence>
<evidence type="ECO:0000256" key="8">
    <source>
        <dbReference type="ARBA" id="ARBA00023136"/>
    </source>
</evidence>
<comment type="similarity">
    <text evidence="3">Belongs to the CobD/CbiB family.</text>
</comment>
<feature type="transmembrane region" description="Helical" evidence="9">
    <location>
        <begin position="6"/>
        <end position="26"/>
    </location>
</feature>
<name>A0A1M6CBV0_PSEXY</name>
<evidence type="ECO:0000313" key="11">
    <source>
        <dbReference type="Proteomes" id="UP000184185"/>
    </source>
</evidence>
<gene>
    <name evidence="10" type="ORF">SAMN02745725_00656</name>
</gene>
<keyword evidence="4" id="KW-1003">Cell membrane</keyword>
<comment type="subcellular location">
    <subcellularLocation>
        <location evidence="1">Cell membrane</location>
        <topology evidence="1">Multi-pass membrane protein</topology>
    </subcellularLocation>
</comment>
<accession>A0A1M6CBV0</accession>
<feature type="transmembrane region" description="Helical" evidence="9">
    <location>
        <begin position="62"/>
        <end position="86"/>
    </location>
</feature>
<keyword evidence="6 9" id="KW-0812">Transmembrane</keyword>
<keyword evidence="7 9" id="KW-1133">Transmembrane helix</keyword>
<dbReference type="Pfam" id="PF03186">
    <property type="entry name" value="CobD_Cbib"/>
    <property type="match status" value="1"/>
</dbReference>
<evidence type="ECO:0000256" key="1">
    <source>
        <dbReference type="ARBA" id="ARBA00004651"/>
    </source>
</evidence>
<organism evidence="10 11">
    <name type="scientific">Pseudobutyrivibrio xylanivorans DSM 14809</name>
    <dbReference type="NCBI Taxonomy" id="1123012"/>
    <lineage>
        <taxon>Bacteria</taxon>
        <taxon>Bacillati</taxon>
        <taxon>Bacillota</taxon>
        <taxon>Clostridia</taxon>
        <taxon>Lachnospirales</taxon>
        <taxon>Lachnospiraceae</taxon>
        <taxon>Pseudobutyrivibrio</taxon>
    </lineage>
</organism>
<keyword evidence="5" id="KW-0169">Cobalamin biosynthesis</keyword>
<keyword evidence="8 9" id="KW-0472">Membrane</keyword>
<dbReference type="InterPro" id="IPR004485">
    <property type="entry name" value="Cobalamin_biosynth_CobD/CbiB"/>
</dbReference>
<dbReference type="GO" id="GO:0005886">
    <property type="term" value="C:plasma membrane"/>
    <property type="evidence" value="ECO:0007669"/>
    <property type="project" value="UniProtKB-SubCell"/>
</dbReference>
<dbReference type="PANTHER" id="PTHR34308:SF1">
    <property type="entry name" value="COBALAMIN BIOSYNTHESIS PROTEIN CBIB"/>
    <property type="match status" value="1"/>
</dbReference>
<feature type="transmembrane region" description="Helical" evidence="9">
    <location>
        <begin position="285"/>
        <end position="303"/>
    </location>
</feature>
<evidence type="ECO:0000256" key="2">
    <source>
        <dbReference type="ARBA" id="ARBA00004953"/>
    </source>
</evidence>
<dbReference type="Proteomes" id="UP000184185">
    <property type="component" value="Unassembled WGS sequence"/>
</dbReference>
<dbReference type="GO" id="GO:0009236">
    <property type="term" value="P:cobalamin biosynthetic process"/>
    <property type="evidence" value="ECO:0007669"/>
    <property type="project" value="UniProtKB-UniPathway"/>
</dbReference>
<dbReference type="AlphaFoldDB" id="A0A1M6CBV0"/>
<protein>
    <submittedName>
        <fullName evidence="10">Cobalamin biosynthesis protein CobD/CbiB</fullName>
    </submittedName>
</protein>
<comment type="pathway">
    <text evidence="2">Cofactor biosynthesis; adenosylcobalamin biosynthesis.</text>
</comment>